<gene>
    <name evidence="2" type="ORF">PSQ19_06855</name>
</gene>
<accession>A0ABY7YRK0</accession>
<evidence type="ECO:0000313" key="2">
    <source>
        <dbReference type="EMBL" id="WDR03763.1"/>
    </source>
</evidence>
<proteinExistence type="predicted"/>
<dbReference type="Proteomes" id="UP001220530">
    <property type="component" value="Chromosome"/>
</dbReference>
<keyword evidence="3" id="KW-1185">Reference proteome</keyword>
<evidence type="ECO:0000313" key="3">
    <source>
        <dbReference type="Proteomes" id="UP001220530"/>
    </source>
</evidence>
<organism evidence="2 3">
    <name type="scientific">Devosia algicola</name>
    <dbReference type="NCBI Taxonomy" id="3026418"/>
    <lineage>
        <taxon>Bacteria</taxon>
        <taxon>Pseudomonadati</taxon>
        <taxon>Pseudomonadota</taxon>
        <taxon>Alphaproteobacteria</taxon>
        <taxon>Hyphomicrobiales</taxon>
        <taxon>Devosiaceae</taxon>
        <taxon>Devosia</taxon>
    </lineage>
</organism>
<dbReference type="EMBL" id="CP118246">
    <property type="protein sequence ID" value="WDR03763.1"/>
    <property type="molecule type" value="Genomic_DNA"/>
</dbReference>
<name>A0ABY7YRK0_9HYPH</name>
<feature type="region of interest" description="Disordered" evidence="1">
    <location>
        <begin position="1"/>
        <end position="61"/>
    </location>
</feature>
<sequence>MFSIVATEPIQLPAQPGSNAVRPQNNERTITPQSVASTPAAPAPNADRKSGPPTPPSSNAKSGTIFAAAVLAGSLTPTPKTLDQLYLRIGTSEIPPEASSRLRDLSV</sequence>
<feature type="compositionally biased region" description="Polar residues" evidence="1">
    <location>
        <begin position="16"/>
        <end position="37"/>
    </location>
</feature>
<evidence type="ECO:0000256" key="1">
    <source>
        <dbReference type="SAM" id="MobiDB-lite"/>
    </source>
</evidence>
<reference evidence="2 3" key="1">
    <citation type="submission" date="2023-02" db="EMBL/GenBank/DDBJ databases">
        <title>Devosia algicola sp. nov., isolated from the phycosphere of marine algae.</title>
        <authorList>
            <person name="Kim J.M."/>
            <person name="Lee J.K."/>
            <person name="Choi B.J."/>
            <person name="Bayburt H."/>
            <person name="Jeon C.O."/>
        </authorList>
    </citation>
    <scope>NUCLEOTIDE SEQUENCE [LARGE SCALE GENOMIC DNA]</scope>
    <source>
        <strain evidence="2 3">G20-9</strain>
    </source>
</reference>
<protein>
    <submittedName>
        <fullName evidence="2">Uncharacterized protein</fullName>
    </submittedName>
</protein>
<dbReference type="RefSeq" id="WP_282220151.1">
    <property type="nucleotide sequence ID" value="NZ_CP118246.1"/>
</dbReference>